<evidence type="ECO:0000256" key="7">
    <source>
        <dbReference type="ARBA" id="ARBA00047943"/>
    </source>
</evidence>
<evidence type="ECO:0000256" key="1">
    <source>
        <dbReference type="ARBA" id="ARBA00022679"/>
    </source>
</evidence>
<feature type="domain" description="Methyltransferase" evidence="9">
    <location>
        <begin position="77"/>
        <end position="203"/>
    </location>
</feature>
<dbReference type="PANTHER" id="PTHR43675">
    <property type="entry name" value="ARSENITE METHYLTRANSFERASE"/>
    <property type="match status" value="1"/>
</dbReference>
<comment type="catalytic activity">
    <reaction evidence="8">
        <text>arsenic triglutathione + 3 [thioredoxin]-dithiol + 3 S-adenosyl-L-methionine = trimethylarsine + 3 [thioredoxin]-disulfide + 3 glutathione + 3 S-adenosyl-L-homocysteine + 3 H(+)</text>
        <dbReference type="Rhea" id="RHEA:69432"/>
        <dbReference type="Rhea" id="RHEA-COMP:10698"/>
        <dbReference type="Rhea" id="RHEA-COMP:10700"/>
        <dbReference type="ChEBI" id="CHEBI:15378"/>
        <dbReference type="ChEBI" id="CHEBI:27130"/>
        <dbReference type="ChEBI" id="CHEBI:29950"/>
        <dbReference type="ChEBI" id="CHEBI:50058"/>
        <dbReference type="ChEBI" id="CHEBI:57856"/>
        <dbReference type="ChEBI" id="CHEBI:57925"/>
        <dbReference type="ChEBI" id="CHEBI:59789"/>
        <dbReference type="ChEBI" id="CHEBI:183640"/>
        <dbReference type="EC" id="2.1.1.137"/>
    </reaction>
</comment>
<evidence type="ECO:0000256" key="3">
    <source>
        <dbReference type="ARBA" id="ARBA00034487"/>
    </source>
</evidence>
<keyword evidence="1" id="KW-0808">Transferase</keyword>
<dbReference type="GO" id="GO:0032259">
    <property type="term" value="P:methylation"/>
    <property type="evidence" value="ECO:0007669"/>
    <property type="project" value="UniProtKB-KW"/>
</dbReference>
<evidence type="ECO:0000256" key="2">
    <source>
        <dbReference type="ARBA" id="ARBA00022691"/>
    </source>
</evidence>
<keyword evidence="11" id="KW-1185">Reference proteome</keyword>
<reference evidence="10 11" key="1">
    <citation type="journal article" date="2019" name="Int. J. Syst. Evol. Microbiol.">
        <title>The Global Catalogue of Microorganisms (GCM) 10K type strain sequencing project: providing services to taxonomists for standard genome sequencing and annotation.</title>
        <authorList>
            <consortium name="The Broad Institute Genomics Platform"/>
            <consortium name="The Broad Institute Genome Sequencing Center for Infectious Disease"/>
            <person name="Wu L."/>
            <person name="Ma J."/>
        </authorList>
    </citation>
    <scope>NUCLEOTIDE SEQUENCE [LARGE SCALE GENOMIC DNA]</scope>
    <source>
        <strain evidence="10 11">JCM 1407</strain>
    </source>
</reference>
<comment type="catalytic activity">
    <reaction evidence="6">
        <text>arsenic triglutathione + [thioredoxin]-dithiol + S-adenosyl-L-methionine + 2 H2O = methylarsonous acid + [thioredoxin]-disulfide + 3 glutathione + S-adenosyl-L-homocysteine + H(+)</text>
        <dbReference type="Rhea" id="RHEA:69460"/>
        <dbReference type="Rhea" id="RHEA-COMP:10698"/>
        <dbReference type="Rhea" id="RHEA-COMP:10700"/>
        <dbReference type="ChEBI" id="CHEBI:15377"/>
        <dbReference type="ChEBI" id="CHEBI:15378"/>
        <dbReference type="ChEBI" id="CHEBI:17826"/>
        <dbReference type="ChEBI" id="CHEBI:29950"/>
        <dbReference type="ChEBI" id="CHEBI:50058"/>
        <dbReference type="ChEBI" id="CHEBI:57856"/>
        <dbReference type="ChEBI" id="CHEBI:57925"/>
        <dbReference type="ChEBI" id="CHEBI:59789"/>
        <dbReference type="ChEBI" id="CHEBI:183640"/>
        <dbReference type="EC" id="2.1.1.137"/>
    </reaction>
</comment>
<dbReference type="CDD" id="cd02440">
    <property type="entry name" value="AdoMet_MTases"/>
    <property type="match status" value="1"/>
</dbReference>
<dbReference type="InterPro" id="IPR029063">
    <property type="entry name" value="SAM-dependent_MTases_sf"/>
</dbReference>
<gene>
    <name evidence="10" type="primary">arsM</name>
    <name evidence="10" type="ORF">GCM10008906_08410</name>
</gene>
<evidence type="ECO:0000256" key="5">
    <source>
        <dbReference type="ARBA" id="ARBA00034545"/>
    </source>
</evidence>
<name>A0ABN1JC21_9CLOT</name>
<comment type="caution">
    <text evidence="10">The sequence shown here is derived from an EMBL/GenBank/DDBJ whole genome shotgun (WGS) entry which is preliminary data.</text>
</comment>
<keyword evidence="10" id="KW-0489">Methyltransferase</keyword>
<evidence type="ECO:0000256" key="6">
    <source>
        <dbReference type="ARBA" id="ARBA00047941"/>
    </source>
</evidence>
<dbReference type="Gene3D" id="3.40.50.150">
    <property type="entry name" value="Vaccinia Virus protein VP39"/>
    <property type="match status" value="1"/>
</dbReference>
<comment type="similarity">
    <text evidence="3">Belongs to the methyltransferase superfamily. Arsenite methyltransferase family.</text>
</comment>
<sequence>MSDIKKRDIRNAVRSSYGKIAIEKGNKSGCCSKTIKLKKSSKDISRKIGYSDEEISTIPDEANMGLGCGNPQLIANIKEGETVIDLGSGGGIDCFLASKKVGSKGYVIGVDMTSEMISKSRIIASKHRYRNVDFRLGEIENLPVADNTSDVIISNCVINLSPKKQRVYDEAYRVLKKGGRLAISDIVLMKELTEEMKQDEKLYCG</sequence>
<evidence type="ECO:0000256" key="4">
    <source>
        <dbReference type="ARBA" id="ARBA00034521"/>
    </source>
</evidence>
<dbReference type="InterPro" id="IPR025714">
    <property type="entry name" value="Methyltranfer_dom"/>
</dbReference>
<dbReference type="SUPFAM" id="SSF53335">
    <property type="entry name" value="S-adenosyl-L-methionine-dependent methyltransferases"/>
    <property type="match status" value="1"/>
</dbReference>
<dbReference type="EMBL" id="BAAACG010000006">
    <property type="protein sequence ID" value="GAA0735143.1"/>
    <property type="molecule type" value="Genomic_DNA"/>
</dbReference>
<dbReference type="NCBIfam" id="NF008823">
    <property type="entry name" value="PRK11873.1"/>
    <property type="match status" value="1"/>
</dbReference>
<protein>
    <recommendedName>
        <fullName evidence="5">Arsenite methyltransferase</fullName>
        <ecNumber evidence="4">2.1.1.137</ecNumber>
    </recommendedName>
</protein>
<evidence type="ECO:0000256" key="8">
    <source>
        <dbReference type="ARBA" id="ARBA00048428"/>
    </source>
</evidence>
<organism evidence="10 11">
    <name type="scientific">Clostridium oceanicum</name>
    <dbReference type="NCBI Taxonomy" id="1543"/>
    <lineage>
        <taxon>Bacteria</taxon>
        <taxon>Bacillati</taxon>
        <taxon>Bacillota</taxon>
        <taxon>Clostridia</taxon>
        <taxon>Eubacteriales</taxon>
        <taxon>Clostridiaceae</taxon>
        <taxon>Clostridium</taxon>
    </lineage>
</organism>
<proteinExistence type="inferred from homology"/>
<accession>A0ABN1JC21</accession>
<dbReference type="Proteomes" id="UP001501510">
    <property type="component" value="Unassembled WGS sequence"/>
</dbReference>
<evidence type="ECO:0000313" key="11">
    <source>
        <dbReference type="Proteomes" id="UP001501510"/>
    </source>
</evidence>
<comment type="catalytic activity">
    <reaction evidence="7">
        <text>arsenic triglutathione + 2 [thioredoxin]-dithiol + 2 S-adenosyl-L-methionine + H2O = dimethylarsinous acid + 2 [thioredoxin]-disulfide + 3 glutathione + 2 S-adenosyl-L-homocysteine + 2 H(+)</text>
        <dbReference type="Rhea" id="RHEA:69464"/>
        <dbReference type="Rhea" id="RHEA-COMP:10698"/>
        <dbReference type="Rhea" id="RHEA-COMP:10700"/>
        <dbReference type="ChEBI" id="CHEBI:15377"/>
        <dbReference type="ChEBI" id="CHEBI:15378"/>
        <dbReference type="ChEBI" id="CHEBI:23808"/>
        <dbReference type="ChEBI" id="CHEBI:29950"/>
        <dbReference type="ChEBI" id="CHEBI:50058"/>
        <dbReference type="ChEBI" id="CHEBI:57856"/>
        <dbReference type="ChEBI" id="CHEBI:57925"/>
        <dbReference type="ChEBI" id="CHEBI:59789"/>
        <dbReference type="ChEBI" id="CHEBI:183640"/>
        <dbReference type="EC" id="2.1.1.137"/>
    </reaction>
</comment>
<dbReference type="EC" id="2.1.1.137" evidence="4"/>
<evidence type="ECO:0000313" key="10">
    <source>
        <dbReference type="EMBL" id="GAA0735143.1"/>
    </source>
</evidence>
<dbReference type="PANTHER" id="PTHR43675:SF8">
    <property type="entry name" value="ARSENITE METHYLTRANSFERASE"/>
    <property type="match status" value="1"/>
</dbReference>
<dbReference type="GO" id="GO:0008168">
    <property type="term" value="F:methyltransferase activity"/>
    <property type="evidence" value="ECO:0007669"/>
    <property type="project" value="UniProtKB-KW"/>
</dbReference>
<evidence type="ECO:0000259" key="9">
    <source>
        <dbReference type="Pfam" id="PF13847"/>
    </source>
</evidence>
<dbReference type="InterPro" id="IPR026669">
    <property type="entry name" value="Arsenite_MeTrfase-like"/>
</dbReference>
<dbReference type="Pfam" id="PF13847">
    <property type="entry name" value="Methyltransf_31"/>
    <property type="match status" value="1"/>
</dbReference>
<keyword evidence="2" id="KW-0949">S-adenosyl-L-methionine</keyword>